<dbReference type="CDD" id="cd01647">
    <property type="entry name" value="RT_LTR"/>
    <property type="match status" value="1"/>
</dbReference>
<name>A0A371EFF4_MUCPR</name>
<dbReference type="Proteomes" id="UP000257109">
    <property type="component" value="Unassembled WGS sequence"/>
</dbReference>
<dbReference type="OrthoDB" id="415724at2759"/>
<dbReference type="InterPro" id="IPR043502">
    <property type="entry name" value="DNA/RNA_pol_sf"/>
</dbReference>
<feature type="non-terminal residue" evidence="4">
    <location>
        <position position="224"/>
    </location>
</feature>
<dbReference type="PANTHER" id="PTHR37984:SF5">
    <property type="entry name" value="PROTEIN NYNRIN-LIKE"/>
    <property type="match status" value="1"/>
</dbReference>
<dbReference type="GO" id="GO:0003824">
    <property type="term" value="F:catalytic activity"/>
    <property type="evidence" value="ECO:0007669"/>
    <property type="project" value="UniProtKB-KW"/>
</dbReference>
<keyword evidence="1" id="KW-0511">Multifunctional enzyme</keyword>
<sequence>MIDLFSKGHVRESMSPCVVLVLLVPKKDETWRICVDCQAINKITKTNRHLIPRLDDMLDELHGSCYFSKIDLKSGYHQRRIREGDEWKIAFKTKYDFSKGVEVDEEKEKAIKEWPTPKTLSEMRSFQGLDSFYRRFVKDFSTLATLLTEIVKKSVGFKWEEEQEREFNSLKEKLTNAPLLLLPNFTKYFEIESDASSIGIRAILMQGHPSNIPTNLAALSHAKR</sequence>
<dbReference type="InterPro" id="IPR000477">
    <property type="entry name" value="RT_dom"/>
</dbReference>
<evidence type="ECO:0000313" key="4">
    <source>
        <dbReference type="EMBL" id="RDX64709.1"/>
    </source>
</evidence>
<dbReference type="InterPro" id="IPR043128">
    <property type="entry name" value="Rev_trsase/Diguanyl_cyclase"/>
</dbReference>
<keyword evidence="5" id="KW-1185">Reference proteome</keyword>
<dbReference type="PANTHER" id="PTHR37984">
    <property type="entry name" value="PROTEIN CBG26694"/>
    <property type="match status" value="1"/>
</dbReference>
<dbReference type="Gene3D" id="3.30.70.270">
    <property type="match status" value="2"/>
</dbReference>
<evidence type="ECO:0000313" key="5">
    <source>
        <dbReference type="Proteomes" id="UP000257109"/>
    </source>
</evidence>
<organism evidence="4 5">
    <name type="scientific">Mucuna pruriens</name>
    <name type="common">Velvet bean</name>
    <name type="synonym">Dolichos pruriens</name>
    <dbReference type="NCBI Taxonomy" id="157652"/>
    <lineage>
        <taxon>Eukaryota</taxon>
        <taxon>Viridiplantae</taxon>
        <taxon>Streptophyta</taxon>
        <taxon>Embryophyta</taxon>
        <taxon>Tracheophyta</taxon>
        <taxon>Spermatophyta</taxon>
        <taxon>Magnoliopsida</taxon>
        <taxon>eudicotyledons</taxon>
        <taxon>Gunneridae</taxon>
        <taxon>Pentapetalae</taxon>
        <taxon>rosids</taxon>
        <taxon>fabids</taxon>
        <taxon>Fabales</taxon>
        <taxon>Fabaceae</taxon>
        <taxon>Papilionoideae</taxon>
        <taxon>50 kb inversion clade</taxon>
        <taxon>NPAAA clade</taxon>
        <taxon>indigoferoid/millettioid clade</taxon>
        <taxon>Phaseoleae</taxon>
        <taxon>Mucuna</taxon>
    </lineage>
</organism>
<dbReference type="InterPro" id="IPR050951">
    <property type="entry name" value="Retrovirus_Pol_polyprotein"/>
</dbReference>
<proteinExistence type="predicted"/>
<accession>A0A371EFF4</accession>
<dbReference type="FunFam" id="3.30.70.270:FF:000020">
    <property type="entry name" value="Transposon Tf2-6 polyprotein-like Protein"/>
    <property type="match status" value="1"/>
</dbReference>
<dbReference type="AlphaFoldDB" id="A0A371EFF4"/>
<gene>
    <name evidence="4" type="primary">POL</name>
    <name evidence="4" type="ORF">CR513_56703</name>
</gene>
<evidence type="ECO:0000256" key="1">
    <source>
        <dbReference type="ARBA" id="ARBA00023268"/>
    </source>
</evidence>
<reference evidence="4" key="1">
    <citation type="submission" date="2018-05" db="EMBL/GenBank/DDBJ databases">
        <title>Draft genome of Mucuna pruriens seed.</title>
        <authorList>
            <person name="Nnadi N.E."/>
            <person name="Vos R."/>
            <person name="Hasami M.H."/>
            <person name="Devisetty U.K."/>
            <person name="Aguiy J.C."/>
        </authorList>
    </citation>
    <scope>NUCLEOTIDE SEQUENCE [LARGE SCALE GENOMIC DNA]</scope>
    <source>
        <strain evidence="4">JCA_2017</strain>
    </source>
</reference>
<dbReference type="SUPFAM" id="SSF56672">
    <property type="entry name" value="DNA/RNA polymerases"/>
    <property type="match status" value="1"/>
</dbReference>
<dbReference type="Pfam" id="PF00078">
    <property type="entry name" value="RVT_1"/>
    <property type="match status" value="1"/>
</dbReference>
<dbReference type="Gene3D" id="3.10.10.10">
    <property type="entry name" value="HIV Type 1 Reverse Transcriptase, subunit A, domain 1"/>
    <property type="match status" value="1"/>
</dbReference>
<evidence type="ECO:0000259" key="2">
    <source>
        <dbReference type="Pfam" id="PF00078"/>
    </source>
</evidence>
<feature type="domain" description="Reverse transcriptase/retrotransposon-derived protein RNase H-like" evidence="3">
    <location>
        <begin position="159"/>
        <end position="211"/>
    </location>
</feature>
<feature type="non-terminal residue" evidence="4">
    <location>
        <position position="1"/>
    </location>
</feature>
<dbReference type="Pfam" id="PF17919">
    <property type="entry name" value="RT_RNaseH_2"/>
    <property type="match status" value="1"/>
</dbReference>
<protein>
    <submittedName>
        <fullName evidence="4">Retrovirus-related Pol polyprotein</fullName>
    </submittedName>
</protein>
<feature type="domain" description="Reverse transcriptase" evidence="2">
    <location>
        <begin position="24"/>
        <end position="94"/>
    </location>
</feature>
<evidence type="ECO:0000259" key="3">
    <source>
        <dbReference type="Pfam" id="PF17919"/>
    </source>
</evidence>
<dbReference type="InterPro" id="IPR041577">
    <property type="entry name" value="RT_RNaseH_2"/>
</dbReference>
<dbReference type="EMBL" id="QJKJ01014257">
    <property type="protein sequence ID" value="RDX64709.1"/>
    <property type="molecule type" value="Genomic_DNA"/>
</dbReference>
<comment type="caution">
    <text evidence="4">The sequence shown here is derived from an EMBL/GenBank/DDBJ whole genome shotgun (WGS) entry which is preliminary data.</text>
</comment>